<sequence>MVMAGGKGRRMKLSVEKPLIEINEIKMIEYVIRALSVSSKIDRIFVAISSNSPETENWLANIENNDHINITRVINTSGNTYISDMVEAVIDSNTKGPILIIMADLPMVTSMMINKIIDRYEKVPQSALSVYNLISSYFNYGLNPELVFNNYNQLIVPIGINIVNADIIDVEQDDYNYILEDHELVINVNTQQDLEVCINIMKKV</sequence>
<name>A0AC61SDA4_9EURY</name>
<reference evidence="1" key="1">
    <citation type="submission" date="2018-09" db="EMBL/GenBank/DDBJ databases">
        <title>A genomic encyclopedia of anaerobic methanotrophic archaea.</title>
        <authorList>
            <person name="Skennerton C.T."/>
            <person name="Chadwick G.L."/>
            <person name="Laso-Perez R."/>
            <person name="Leu A.O."/>
            <person name="Speth D.R."/>
            <person name="Yu H."/>
            <person name="Morgan-Lang C."/>
            <person name="Hatzenpichler R."/>
            <person name="Goudeau D."/>
            <person name="Malmstrom R."/>
            <person name="Woyke T."/>
            <person name="Hallam S."/>
            <person name="Tyson G.W."/>
            <person name="Wegener G."/>
            <person name="Boetius A."/>
            <person name="Orphan V.J."/>
        </authorList>
    </citation>
    <scope>NUCLEOTIDE SEQUENCE</scope>
    <source>
        <strain evidence="1">CONS3730D10UFb2</strain>
    </source>
</reference>
<dbReference type="Proteomes" id="UP000315423">
    <property type="component" value="Unassembled WGS sequence"/>
</dbReference>
<organism evidence="1 2">
    <name type="scientific">Candidatus Methanomarinus sp</name>
    <dbReference type="NCBI Taxonomy" id="3386244"/>
    <lineage>
        <taxon>Archaea</taxon>
        <taxon>Methanobacteriati</taxon>
        <taxon>Methanobacteriota</taxon>
        <taxon>Stenosarchaea group</taxon>
        <taxon>Methanomicrobia</taxon>
        <taxon>Methanosarcinales</taxon>
        <taxon>ANME-2 cluster</taxon>
        <taxon>Candidatus Methanocomedenaceae</taxon>
        <taxon>Candidatus Methanomarinus</taxon>
    </lineage>
</organism>
<evidence type="ECO:0000313" key="1">
    <source>
        <dbReference type="EMBL" id="TKY92511.1"/>
    </source>
</evidence>
<comment type="caution">
    <text evidence="1">The sequence shown here is derived from an EMBL/GenBank/DDBJ whole genome shotgun (WGS) entry which is preliminary data.</text>
</comment>
<accession>A0AC61SDA4</accession>
<proteinExistence type="predicted"/>
<dbReference type="EMBL" id="QYBA01000007">
    <property type="protein sequence ID" value="TKY92511.1"/>
    <property type="molecule type" value="Genomic_DNA"/>
</dbReference>
<gene>
    <name evidence="1" type="ORF">C5S46_00270</name>
</gene>
<protein>
    <submittedName>
        <fullName evidence="1">Nucleotidyltransferase</fullName>
    </submittedName>
</protein>
<evidence type="ECO:0000313" key="2">
    <source>
        <dbReference type="Proteomes" id="UP000315423"/>
    </source>
</evidence>